<comment type="subunit">
    <text evidence="7">Component of the cohesin complex.</text>
</comment>
<dbReference type="GO" id="GO:0007059">
    <property type="term" value="P:chromosome segregation"/>
    <property type="evidence" value="ECO:0007669"/>
    <property type="project" value="UniProtKB-KW"/>
</dbReference>
<reference evidence="11" key="1">
    <citation type="submission" date="2022-02" db="EMBL/GenBank/DDBJ databases">
        <authorList>
            <person name="Henning P.M."/>
            <person name="McCubbin A.G."/>
            <person name="Shore J.S."/>
        </authorList>
    </citation>
    <scope>NUCLEOTIDE SEQUENCE</scope>
    <source>
        <strain evidence="11">F60SS</strain>
        <tissue evidence="11">Leaves</tissue>
    </source>
</reference>
<comment type="caution">
    <text evidence="11">The sequence shown here is derived from an EMBL/GenBank/DDBJ whole genome shotgun (WGS) entry which is preliminary data.</text>
</comment>
<dbReference type="Gene3D" id="1.10.10.580">
    <property type="entry name" value="Structural maintenance of chromosome 1. Chain E"/>
    <property type="match status" value="1"/>
</dbReference>
<dbReference type="PANTHER" id="PTHR12585:SF55">
    <property type="entry name" value="SISTER CHROMATID COHESION 1 PROTEIN 3"/>
    <property type="match status" value="1"/>
</dbReference>
<gene>
    <name evidence="11" type="ORF">Tsubulata_034245</name>
</gene>
<evidence type="ECO:0000256" key="3">
    <source>
        <dbReference type="ARBA" id="ARBA00022618"/>
    </source>
</evidence>
<evidence type="ECO:0000313" key="11">
    <source>
        <dbReference type="EMBL" id="KAJ4841558.1"/>
    </source>
</evidence>
<keyword evidence="5" id="KW-0159">Chromosome partition</keyword>
<feature type="domain" description="Rad21/Rec8-like protein C-terminal eukaryotic" evidence="9">
    <location>
        <begin position="694"/>
        <end position="744"/>
    </location>
</feature>
<feature type="domain" description="Rad21/Rec8-like protein N-terminal" evidence="10">
    <location>
        <begin position="1"/>
        <end position="103"/>
    </location>
</feature>
<evidence type="ECO:0008006" key="13">
    <source>
        <dbReference type="Google" id="ProtNLM"/>
    </source>
</evidence>
<evidence type="ECO:0000256" key="7">
    <source>
        <dbReference type="ARBA" id="ARBA00064543"/>
    </source>
</evidence>
<evidence type="ECO:0000256" key="4">
    <source>
        <dbReference type="ARBA" id="ARBA00022776"/>
    </source>
</evidence>
<keyword evidence="6" id="KW-0539">Nucleus</keyword>
<dbReference type="Pfam" id="PF04825">
    <property type="entry name" value="Rad21_Rec8_N"/>
    <property type="match status" value="1"/>
</dbReference>
<dbReference type="InterPro" id="IPR023093">
    <property type="entry name" value="ScpA-like_C"/>
</dbReference>
<dbReference type="InterPro" id="IPR006910">
    <property type="entry name" value="Rad21_Rec8_N"/>
</dbReference>
<accession>A0A9Q0JH49</accession>
<dbReference type="GO" id="GO:0051301">
    <property type="term" value="P:cell division"/>
    <property type="evidence" value="ECO:0007669"/>
    <property type="project" value="UniProtKB-KW"/>
</dbReference>
<dbReference type="GO" id="GO:0005634">
    <property type="term" value="C:nucleus"/>
    <property type="evidence" value="ECO:0007669"/>
    <property type="project" value="UniProtKB-SubCell"/>
</dbReference>
<dbReference type="AlphaFoldDB" id="A0A9Q0JH49"/>
<evidence type="ECO:0000313" key="12">
    <source>
        <dbReference type="Proteomes" id="UP001141552"/>
    </source>
</evidence>
<sequence>MFFSQTFLARKGPLGSVWCAAHLQHRLKKSQYLSTDIPSTVDFIMFPEVPFALRMSGHLLLGVVRIYSKKVEYLFHDCNDALIHLKKVCKATAEVMLPENTKTAKLESVTLPQILDLDSLDVSEYVDVERSPDSHLRSQEEITLADPIPVEGDLHVAITFDEDIMMETLPPENDPDSVARPSDDILLPHPDVVLEDIGPSNQTEANSETGFHHDRAQVFTDTMDIQGPGPSIQEELPDETLRHPEPGTSCQLGVVDSRDHSSPPGFEVMRDAIHENLPPLSPKFKNDAPKPNRSSDQVLDGEESPSRVLGDALPSGEKSIPFQQRSESSTSSSLREAPEQDNTNVAFGICSTPPAQQPQQRPRKRKNFFDKTTVLKNKFMKKALDDCSDILRKRSNSPSSPLGIWKLTNHLRKEQIFYQPLLTGDWIFLFGCSVGLLPCGINFQVFFGLLPYGINLLVISVCLSTGSCSEICNLVQDFSTNSHLIFDDEAVVQTGVAYSSAPETVVTPDLGDASSPVLATGRVSEGQNAASSDPATEVIPEPQAVVSPVTEPAIDMPEFLRHQESHGVDVDMHELFPSPSRGVRRDDFIPMNTFESETTADRGTNIGTSTMQTPNIAVSSRMYGSERESPRTISEEFGADESGLLDTLEDLYFLEADQTPAGSPGSQGIDSLSVRTRAVAQYLKRHSPITQNQEESSLSLDNLLQGKTRKLCARMFYETLVLTTHGLVRVKQAEPYGDINLELTSELSKAQL</sequence>
<evidence type="ECO:0000256" key="5">
    <source>
        <dbReference type="ARBA" id="ARBA00022829"/>
    </source>
</evidence>
<dbReference type="CDD" id="cd21793">
    <property type="entry name" value="Rad21_Rec8_M_AtSYN1-like"/>
    <property type="match status" value="1"/>
</dbReference>
<dbReference type="GO" id="GO:1990414">
    <property type="term" value="P:replication-born double-strand break repair via sister chromatid exchange"/>
    <property type="evidence" value="ECO:0007669"/>
    <property type="project" value="TreeGrafter"/>
</dbReference>
<organism evidence="11 12">
    <name type="scientific">Turnera subulata</name>
    <dbReference type="NCBI Taxonomy" id="218843"/>
    <lineage>
        <taxon>Eukaryota</taxon>
        <taxon>Viridiplantae</taxon>
        <taxon>Streptophyta</taxon>
        <taxon>Embryophyta</taxon>
        <taxon>Tracheophyta</taxon>
        <taxon>Spermatophyta</taxon>
        <taxon>Magnoliopsida</taxon>
        <taxon>eudicotyledons</taxon>
        <taxon>Gunneridae</taxon>
        <taxon>Pentapetalae</taxon>
        <taxon>rosids</taxon>
        <taxon>fabids</taxon>
        <taxon>Malpighiales</taxon>
        <taxon>Passifloraceae</taxon>
        <taxon>Turnera</taxon>
    </lineage>
</organism>
<dbReference type="SUPFAM" id="SSF46785">
    <property type="entry name" value="Winged helix' DNA-binding domain"/>
    <property type="match status" value="1"/>
</dbReference>
<dbReference type="InterPro" id="IPR039781">
    <property type="entry name" value="Rad21/Rec8-like"/>
</dbReference>
<dbReference type="PANTHER" id="PTHR12585">
    <property type="entry name" value="SCC1 / RAD21 FAMILY MEMBER"/>
    <property type="match status" value="1"/>
</dbReference>
<dbReference type="EMBL" id="JAKUCV010002747">
    <property type="protein sequence ID" value="KAJ4841558.1"/>
    <property type="molecule type" value="Genomic_DNA"/>
</dbReference>
<keyword evidence="4" id="KW-0131">Cell cycle</keyword>
<name>A0A9Q0JH49_9ROSI</name>
<dbReference type="Proteomes" id="UP001141552">
    <property type="component" value="Unassembled WGS sequence"/>
</dbReference>
<dbReference type="GO" id="GO:0007062">
    <property type="term" value="P:sister chromatid cohesion"/>
    <property type="evidence" value="ECO:0007669"/>
    <property type="project" value="InterPro"/>
</dbReference>
<protein>
    <recommendedName>
        <fullName evidence="13">Rad21/Rec8-like protein N-terminal domain-containing protein</fullName>
    </recommendedName>
</protein>
<evidence type="ECO:0000256" key="6">
    <source>
        <dbReference type="ARBA" id="ARBA00023242"/>
    </source>
</evidence>
<dbReference type="OrthoDB" id="10071381at2759"/>
<evidence type="ECO:0000259" key="9">
    <source>
        <dbReference type="Pfam" id="PF04824"/>
    </source>
</evidence>
<dbReference type="Pfam" id="PF04824">
    <property type="entry name" value="Rad21_Rec8"/>
    <property type="match status" value="1"/>
</dbReference>
<dbReference type="GO" id="GO:0008278">
    <property type="term" value="C:cohesin complex"/>
    <property type="evidence" value="ECO:0007669"/>
    <property type="project" value="InterPro"/>
</dbReference>
<keyword evidence="12" id="KW-1185">Reference proteome</keyword>
<keyword evidence="4" id="KW-0498">Mitosis</keyword>
<proteinExistence type="inferred from homology"/>
<dbReference type="InterPro" id="IPR006909">
    <property type="entry name" value="Rad21/Rec8_C_eu"/>
</dbReference>
<evidence type="ECO:0000259" key="10">
    <source>
        <dbReference type="Pfam" id="PF04825"/>
    </source>
</evidence>
<dbReference type="InterPro" id="IPR036390">
    <property type="entry name" value="WH_DNA-bd_sf"/>
</dbReference>
<reference evidence="11" key="2">
    <citation type="journal article" date="2023" name="Plants (Basel)">
        <title>Annotation of the Turnera subulata (Passifloraceae) Draft Genome Reveals the S-Locus Evolved after the Divergence of Turneroideae from Passifloroideae in a Stepwise Manner.</title>
        <authorList>
            <person name="Henning P.M."/>
            <person name="Roalson E.H."/>
            <person name="Mir W."/>
            <person name="McCubbin A.G."/>
            <person name="Shore J.S."/>
        </authorList>
    </citation>
    <scope>NUCLEOTIDE SEQUENCE</scope>
    <source>
        <strain evidence="11">F60SS</strain>
    </source>
</reference>
<evidence type="ECO:0000256" key="1">
    <source>
        <dbReference type="ARBA" id="ARBA00004123"/>
    </source>
</evidence>
<evidence type="ECO:0000256" key="2">
    <source>
        <dbReference type="ARBA" id="ARBA00009870"/>
    </source>
</evidence>
<dbReference type="FunFam" id="1.10.10.580:FF:000002">
    <property type="entry name" value="Sister chromatid cohesion 1 protein 4"/>
    <property type="match status" value="1"/>
</dbReference>
<keyword evidence="3" id="KW-0132">Cell division</keyword>
<comment type="subcellular location">
    <subcellularLocation>
        <location evidence="1">Nucleus</location>
    </subcellularLocation>
</comment>
<evidence type="ECO:0000256" key="8">
    <source>
        <dbReference type="SAM" id="MobiDB-lite"/>
    </source>
</evidence>
<comment type="similarity">
    <text evidence="2">Belongs to the rad21 family.</text>
</comment>
<dbReference type="GO" id="GO:0003682">
    <property type="term" value="F:chromatin binding"/>
    <property type="evidence" value="ECO:0007669"/>
    <property type="project" value="TreeGrafter"/>
</dbReference>
<feature type="region of interest" description="Disordered" evidence="8">
    <location>
        <begin position="223"/>
        <end position="365"/>
    </location>
</feature>